<dbReference type="EMBL" id="ML170158">
    <property type="protein sequence ID" value="TDL28258.1"/>
    <property type="molecule type" value="Genomic_DNA"/>
</dbReference>
<feature type="domain" description="Lipase-like C-terminal" evidence="6">
    <location>
        <begin position="43"/>
        <end position="263"/>
    </location>
</feature>
<proteinExistence type="predicted"/>
<dbReference type="PANTHER" id="PTHR34043">
    <property type="entry name" value="ALPHA/BETA-HYDROLASES SUPERFAMILY PROTEIN"/>
    <property type="match status" value="1"/>
</dbReference>
<dbReference type="GO" id="GO:0016787">
    <property type="term" value="F:hydrolase activity"/>
    <property type="evidence" value="ECO:0007669"/>
    <property type="project" value="UniProtKB-KW"/>
</dbReference>
<evidence type="ECO:0000259" key="6">
    <source>
        <dbReference type="Pfam" id="PF24708"/>
    </source>
</evidence>
<keyword evidence="3" id="KW-0732">Signal</keyword>
<evidence type="ECO:0000256" key="4">
    <source>
        <dbReference type="ARBA" id="ARBA00022801"/>
    </source>
</evidence>
<dbReference type="InterPro" id="IPR056304">
    <property type="entry name" value="Lip-like_C"/>
</dbReference>
<keyword evidence="4 7" id="KW-0378">Hydrolase</keyword>
<keyword evidence="8" id="KW-1185">Reference proteome</keyword>
<dbReference type="GO" id="GO:0006629">
    <property type="term" value="P:lipid metabolic process"/>
    <property type="evidence" value="ECO:0007669"/>
    <property type="project" value="UniProtKB-KW"/>
</dbReference>
<dbReference type="STRING" id="50990.A0A4Y7QLY5"/>
<keyword evidence="5" id="KW-0443">Lipid metabolism</keyword>
<protein>
    <submittedName>
        <fullName evidence="7">Alpha/beta-hydrolase</fullName>
    </submittedName>
</protein>
<dbReference type="AlphaFoldDB" id="A0A4Y7QLY5"/>
<name>A0A4Y7QLY5_9AGAM</name>
<dbReference type="PANTHER" id="PTHR34043:SF3">
    <property type="entry name" value="ALPHA_BETA-HYDROLASES SUPERFAMILY PROTEIN"/>
    <property type="match status" value="1"/>
</dbReference>
<organism evidence="7 8">
    <name type="scientific">Rickenella mellea</name>
    <dbReference type="NCBI Taxonomy" id="50990"/>
    <lineage>
        <taxon>Eukaryota</taxon>
        <taxon>Fungi</taxon>
        <taxon>Dikarya</taxon>
        <taxon>Basidiomycota</taxon>
        <taxon>Agaricomycotina</taxon>
        <taxon>Agaricomycetes</taxon>
        <taxon>Hymenochaetales</taxon>
        <taxon>Rickenellaceae</taxon>
        <taxon>Rickenella</taxon>
    </lineage>
</organism>
<evidence type="ECO:0000313" key="8">
    <source>
        <dbReference type="Proteomes" id="UP000294933"/>
    </source>
</evidence>
<gene>
    <name evidence="7" type="ORF">BD410DRAFT_870752</name>
</gene>
<reference evidence="7 8" key="1">
    <citation type="submission" date="2018-06" db="EMBL/GenBank/DDBJ databases">
        <title>A transcriptomic atlas of mushroom development highlights an independent origin of complex multicellularity.</title>
        <authorList>
            <consortium name="DOE Joint Genome Institute"/>
            <person name="Krizsan K."/>
            <person name="Almasi E."/>
            <person name="Merenyi Z."/>
            <person name="Sahu N."/>
            <person name="Viragh M."/>
            <person name="Koszo T."/>
            <person name="Mondo S."/>
            <person name="Kiss B."/>
            <person name="Balint B."/>
            <person name="Kues U."/>
            <person name="Barry K."/>
            <person name="Hegedus J.C."/>
            <person name="Henrissat B."/>
            <person name="Johnson J."/>
            <person name="Lipzen A."/>
            <person name="Ohm R."/>
            <person name="Nagy I."/>
            <person name="Pangilinan J."/>
            <person name="Yan J."/>
            <person name="Xiong Y."/>
            <person name="Grigoriev I.V."/>
            <person name="Hibbett D.S."/>
            <person name="Nagy L.G."/>
        </authorList>
    </citation>
    <scope>NUCLEOTIDE SEQUENCE [LARGE SCALE GENOMIC DNA]</scope>
    <source>
        <strain evidence="7 8">SZMC22713</strain>
    </source>
</reference>
<evidence type="ECO:0000256" key="5">
    <source>
        <dbReference type="ARBA" id="ARBA00023098"/>
    </source>
</evidence>
<evidence type="ECO:0000256" key="1">
    <source>
        <dbReference type="ARBA" id="ARBA00004613"/>
    </source>
</evidence>
<comment type="subcellular location">
    <subcellularLocation>
        <location evidence="1">Secreted</location>
    </subcellularLocation>
</comment>
<keyword evidence="2" id="KW-0964">Secreted</keyword>
<dbReference type="SUPFAM" id="SSF53474">
    <property type="entry name" value="alpha/beta-Hydrolases"/>
    <property type="match status" value="1"/>
</dbReference>
<sequence length="421" mass="47732">MVMREKTRDCFAEVQSTIPIVVVEGFMAASGGGRYQKRLPDRQVFVARVGPASSIHDRACELYYSIKGGMVDYGEEHSSCFNHGRYGRTYPQGLYPQWSTSKPLHFLGHSMGGPTIIKLASLLAKGTFGPNSHPDMILSVTTVSAAFRGTQLVYTLGMRVDRAPEVRPHTAGRRLARGVHIISYLAPIMPKKWDFHAESRGLSYKDSDFKTLLHQLRKSDWAESRDAGPYDVTFESVDEREKDGEGFCNPRTYYRSYAACWTKRKSPTDARHVPPMTKMLGVSRFLCSRSIGSFDFSTLRPSPSFWKHVRPFTDEKNASQDGLLLQLGEEYWANDGTVPVFSQWHPHDCSATKCIHHDPLENNAMENPFADPPTPGVWHVHSLPDAHHRAVFPLYLGTERQQKFWRELNQYLHTIDDSPII</sequence>
<dbReference type="Proteomes" id="UP000294933">
    <property type="component" value="Unassembled WGS sequence"/>
</dbReference>
<dbReference type="Pfam" id="PF24708">
    <property type="entry name" value="Lip_C"/>
    <property type="match status" value="1"/>
</dbReference>
<evidence type="ECO:0000256" key="2">
    <source>
        <dbReference type="ARBA" id="ARBA00022525"/>
    </source>
</evidence>
<accession>A0A4Y7QLY5</accession>
<dbReference type="GO" id="GO:0005576">
    <property type="term" value="C:extracellular region"/>
    <property type="evidence" value="ECO:0007669"/>
    <property type="project" value="UniProtKB-SubCell"/>
</dbReference>
<dbReference type="Gene3D" id="3.40.50.1820">
    <property type="entry name" value="alpha/beta hydrolase"/>
    <property type="match status" value="1"/>
</dbReference>
<dbReference type="InterPro" id="IPR029058">
    <property type="entry name" value="AB_hydrolase_fold"/>
</dbReference>
<evidence type="ECO:0000313" key="7">
    <source>
        <dbReference type="EMBL" id="TDL28258.1"/>
    </source>
</evidence>
<dbReference type="OrthoDB" id="206848at2759"/>
<dbReference type="VEuPathDB" id="FungiDB:BD410DRAFT_870752"/>
<evidence type="ECO:0000256" key="3">
    <source>
        <dbReference type="ARBA" id="ARBA00022729"/>
    </source>
</evidence>